<dbReference type="CDD" id="cd03784">
    <property type="entry name" value="GT1_Gtf-like"/>
    <property type="match status" value="1"/>
</dbReference>
<comment type="caution">
    <text evidence="2">The sequence shown here is derived from an EMBL/GenBank/DDBJ whole genome shotgun (WGS) entry which is preliminary data.</text>
</comment>
<proteinExistence type="predicted"/>
<evidence type="ECO:0000259" key="1">
    <source>
        <dbReference type="Pfam" id="PF06722"/>
    </source>
</evidence>
<organism evidence="2 3">
    <name type="scientific">Roseomonas marmotae</name>
    <dbReference type="NCBI Taxonomy" id="2768161"/>
    <lineage>
        <taxon>Bacteria</taxon>
        <taxon>Pseudomonadati</taxon>
        <taxon>Pseudomonadota</taxon>
        <taxon>Alphaproteobacteria</taxon>
        <taxon>Acetobacterales</taxon>
        <taxon>Roseomonadaceae</taxon>
        <taxon>Roseomonas</taxon>
    </lineage>
</organism>
<dbReference type="InterPro" id="IPR002213">
    <property type="entry name" value="UDP_glucos_trans"/>
</dbReference>
<dbReference type="PANTHER" id="PTHR48050">
    <property type="entry name" value="STEROL 3-BETA-GLUCOSYLTRANSFERASE"/>
    <property type="match status" value="1"/>
</dbReference>
<keyword evidence="3" id="KW-1185">Reference proteome</keyword>
<dbReference type="InterPro" id="IPR010610">
    <property type="entry name" value="EryCIII-like_C"/>
</dbReference>
<accession>A0ABS3K7R0</accession>
<dbReference type="SUPFAM" id="SSF53756">
    <property type="entry name" value="UDP-Glycosyltransferase/glycogen phosphorylase"/>
    <property type="match status" value="1"/>
</dbReference>
<protein>
    <submittedName>
        <fullName evidence="2">Glycosyltransferase family 1 protein</fullName>
    </submittedName>
</protein>
<dbReference type="EMBL" id="JACTNF010000002">
    <property type="protein sequence ID" value="MBO1073470.1"/>
    <property type="molecule type" value="Genomic_DNA"/>
</dbReference>
<dbReference type="Pfam" id="PF06722">
    <property type="entry name" value="EryCIII-like_C"/>
    <property type="match status" value="1"/>
</dbReference>
<dbReference type="Proteomes" id="UP001518990">
    <property type="component" value="Unassembled WGS sequence"/>
</dbReference>
<dbReference type="InterPro" id="IPR050426">
    <property type="entry name" value="Glycosyltransferase_28"/>
</dbReference>
<sequence length="420" mass="44542">MPPSIILATFEGGGHVTPAAQLARRLQADGADIRFVSDEASRAAATGLRFLPWRRAPNRQPGAEAAAPLRDYLRALWPPALVHDLCQEVICTPALAYAEDLLAMLREEPADLIVTNELLLGAMLAGERAGVPVASFSANIWPYPTRPDLPPFGPGFRPGSREWQARRDAFARDWTFRLYDAGLPALNAARAALGLPPLAHVLDQLRVLRLSLLATAQAFDFGIPAVPEPFAYAGPLLERPPWAGDWRPGEPGLPHVLISASTTFMGQTGLLRRSVSALRGLPLRGVLTLGPAVDPASLPASPQVELLRGADHDAILPHCAAAIVQGGHGSVIRPLLHGVPLLCLPLGRDNADNAARVAHAGAGIALSGRAPAWRIRRALQRLLREAGFARNARRLGQAIAREADGGAAASARLLALAGQG</sequence>
<gene>
    <name evidence="2" type="ORF">IAI60_02470</name>
</gene>
<dbReference type="RefSeq" id="WP_207445090.1">
    <property type="nucleotide sequence ID" value="NZ_CP061091.1"/>
</dbReference>
<name>A0ABS3K7R0_9PROT</name>
<dbReference type="PANTHER" id="PTHR48050:SF13">
    <property type="entry name" value="STEROL 3-BETA-GLUCOSYLTRANSFERASE UGT80A2"/>
    <property type="match status" value="1"/>
</dbReference>
<dbReference type="Gene3D" id="3.40.50.2000">
    <property type="entry name" value="Glycogen Phosphorylase B"/>
    <property type="match status" value="2"/>
</dbReference>
<evidence type="ECO:0000313" key="3">
    <source>
        <dbReference type="Proteomes" id="UP001518990"/>
    </source>
</evidence>
<reference evidence="2 3" key="1">
    <citation type="submission" date="2020-09" db="EMBL/GenBank/DDBJ databases">
        <title>Roseomonas.</title>
        <authorList>
            <person name="Zhu W."/>
        </authorList>
    </citation>
    <scope>NUCLEOTIDE SEQUENCE [LARGE SCALE GENOMIC DNA]</scope>
    <source>
        <strain evidence="2 3">1311</strain>
    </source>
</reference>
<evidence type="ECO:0000313" key="2">
    <source>
        <dbReference type="EMBL" id="MBO1073470.1"/>
    </source>
</evidence>
<feature type="domain" description="Erythromycin biosynthesis protein CIII-like C-terminal" evidence="1">
    <location>
        <begin position="314"/>
        <end position="398"/>
    </location>
</feature>